<keyword evidence="4" id="KW-1133">Transmembrane helix</keyword>
<dbReference type="Proteomes" id="UP000050816">
    <property type="component" value="Unassembled WGS sequence"/>
</dbReference>
<evidence type="ECO:0000259" key="5">
    <source>
        <dbReference type="Pfam" id="PF00535"/>
    </source>
</evidence>
<dbReference type="CDD" id="cd06423">
    <property type="entry name" value="CESA_like"/>
    <property type="match status" value="1"/>
</dbReference>
<reference evidence="6 7" key="1">
    <citation type="journal article" date="2015" name="Genome Announc.">
        <title>Expanding the biotechnology potential of lactobacilli through comparative genomics of 213 strains and associated genera.</title>
        <authorList>
            <person name="Sun Z."/>
            <person name="Harris H.M."/>
            <person name="McCann A."/>
            <person name="Guo C."/>
            <person name="Argimon S."/>
            <person name="Zhang W."/>
            <person name="Yang X."/>
            <person name="Jeffery I.B."/>
            <person name="Cooney J.C."/>
            <person name="Kagawa T.F."/>
            <person name="Liu W."/>
            <person name="Song Y."/>
            <person name="Salvetti E."/>
            <person name="Wrobel A."/>
            <person name="Rasinkangas P."/>
            <person name="Parkhill J."/>
            <person name="Rea M.C."/>
            <person name="O'Sullivan O."/>
            <person name="Ritari J."/>
            <person name="Douillard F.P."/>
            <person name="Paul Ross R."/>
            <person name="Yang R."/>
            <person name="Briner A.E."/>
            <person name="Felis G.E."/>
            <person name="de Vos W.M."/>
            <person name="Barrangou R."/>
            <person name="Klaenhammer T.R."/>
            <person name="Caufield P.W."/>
            <person name="Cui Y."/>
            <person name="Zhang H."/>
            <person name="O'Toole P.W."/>
        </authorList>
    </citation>
    <scope>NUCLEOTIDE SEQUENCE [LARGE SCALE GENOMIC DNA]</scope>
    <source>
        <strain evidence="6 7">DSM 15946</strain>
    </source>
</reference>
<protein>
    <submittedName>
        <fullName evidence="6">Glycosyltransferase</fullName>
    </submittedName>
</protein>
<evidence type="ECO:0000256" key="3">
    <source>
        <dbReference type="ARBA" id="ARBA00022679"/>
    </source>
</evidence>
<feature type="transmembrane region" description="Helical" evidence="4">
    <location>
        <begin position="345"/>
        <end position="369"/>
    </location>
</feature>
<keyword evidence="4" id="KW-0472">Membrane</keyword>
<dbReference type="AlphaFoldDB" id="A0A0R1UCJ2"/>
<feature type="transmembrane region" description="Helical" evidence="4">
    <location>
        <begin position="321"/>
        <end position="339"/>
    </location>
</feature>
<dbReference type="RefSeq" id="WP_056955369.1">
    <property type="nucleotide sequence ID" value="NZ_AZFK01000077.1"/>
</dbReference>
<dbReference type="PANTHER" id="PTHR43630">
    <property type="entry name" value="POLY-BETA-1,6-N-ACETYL-D-GLUCOSAMINE SYNTHASE"/>
    <property type="match status" value="1"/>
</dbReference>
<dbReference type="Gene3D" id="3.90.550.10">
    <property type="entry name" value="Spore Coat Polysaccharide Biosynthesis Protein SpsA, Chain A"/>
    <property type="match status" value="1"/>
</dbReference>
<name>A0A0R1UCJ2_9LACO</name>
<comment type="caution">
    <text evidence="6">The sequence shown here is derived from an EMBL/GenBank/DDBJ whole genome shotgun (WGS) entry which is preliminary data.</text>
</comment>
<sequence>MIQETLLQMGFWTAWLVIPALFELLVALWGWWHIHFKPVAVPSGEVPGRMPQVTIILPVYNAADTLAACLRSIARCDYPNELITVICANNQSTDQSWQVYQTMQKELRDLRLQWLEGPQRGKAQALNMAIYASSGDYVVTMDSTGLLGKHALKNFIHNFMLDPAVQAQTGAVLCNRKLIEADRHHRWMHHSEYLAHAIAFLAGRTAESQTDQLITLSGALAAFRRSALMQSRMYSVETVGVATDMAFQIRYYLKGKVILCPTAVFYAPPAPNWAALNAKYQRWQRGEIEVIRAFLATKLSLTGLFANFLVRRLLLDHTMALLKVAWLVMGGLLLGLGYPGRLVGLSFAIVYLLYLWIAGLNLSNVLFYLRFDKTERNYCDRHWWTFFTLPLYQLVTDLFRLSGLINGLSPATPAKKVPGNWRKRGQKRS</sequence>
<evidence type="ECO:0000256" key="1">
    <source>
        <dbReference type="ARBA" id="ARBA00006739"/>
    </source>
</evidence>
<dbReference type="PANTHER" id="PTHR43630:SF1">
    <property type="entry name" value="POLY-BETA-1,6-N-ACETYL-D-GLUCOSAMINE SYNTHASE"/>
    <property type="match status" value="1"/>
</dbReference>
<comment type="similarity">
    <text evidence="1">Belongs to the glycosyltransferase 2 family.</text>
</comment>
<dbReference type="InterPro" id="IPR029044">
    <property type="entry name" value="Nucleotide-diphossugar_trans"/>
</dbReference>
<keyword evidence="4" id="KW-0812">Transmembrane</keyword>
<dbReference type="InterPro" id="IPR017542">
    <property type="entry name" value="XrtG-assoc_glycosyltfrase"/>
</dbReference>
<dbReference type="InterPro" id="IPR001173">
    <property type="entry name" value="Glyco_trans_2-like"/>
</dbReference>
<proteinExistence type="inferred from homology"/>
<keyword evidence="3 6" id="KW-0808">Transferase</keyword>
<evidence type="ECO:0000256" key="4">
    <source>
        <dbReference type="SAM" id="Phobius"/>
    </source>
</evidence>
<dbReference type="SUPFAM" id="SSF53448">
    <property type="entry name" value="Nucleotide-diphospho-sugar transferases"/>
    <property type="match status" value="1"/>
</dbReference>
<accession>A0A0R1UCJ2</accession>
<dbReference type="PATRIC" id="fig|1423760.3.peg.361"/>
<organism evidence="6 7">
    <name type="scientific">Limosilactobacillus ingluviei DSM 15946</name>
    <dbReference type="NCBI Taxonomy" id="1423760"/>
    <lineage>
        <taxon>Bacteria</taxon>
        <taxon>Bacillati</taxon>
        <taxon>Bacillota</taxon>
        <taxon>Bacilli</taxon>
        <taxon>Lactobacillales</taxon>
        <taxon>Lactobacillaceae</taxon>
        <taxon>Limosilactobacillus</taxon>
    </lineage>
</organism>
<evidence type="ECO:0000313" key="6">
    <source>
        <dbReference type="EMBL" id="KRL88402.1"/>
    </source>
</evidence>
<keyword evidence="2" id="KW-0328">Glycosyltransferase</keyword>
<feature type="transmembrane region" description="Helical" evidence="4">
    <location>
        <begin position="12"/>
        <end position="32"/>
    </location>
</feature>
<evidence type="ECO:0000313" key="7">
    <source>
        <dbReference type="Proteomes" id="UP000050816"/>
    </source>
</evidence>
<feature type="domain" description="Glycosyltransferase 2-like" evidence="5">
    <location>
        <begin position="54"/>
        <end position="229"/>
    </location>
</feature>
<dbReference type="EMBL" id="AZFK01000077">
    <property type="protein sequence ID" value="KRL88402.1"/>
    <property type="molecule type" value="Genomic_DNA"/>
</dbReference>
<dbReference type="Pfam" id="PF00535">
    <property type="entry name" value="Glycos_transf_2"/>
    <property type="match status" value="1"/>
</dbReference>
<gene>
    <name evidence="6" type="ORF">FC43_GL000344</name>
</gene>
<dbReference type="GO" id="GO:0016757">
    <property type="term" value="F:glycosyltransferase activity"/>
    <property type="evidence" value="ECO:0007669"/>
    <property type="project" value="UniProtKB-KW"/>
</dbReference>
<dbReference type="NCBIfam" id="TIGR03111">
    <property type="entry name" value="glyc2_xrt_Gpos1"/>
    <property type="match status" value="1"/>
</dbReference>
<evidence type="ECO:0000256" key="2">
    <source>
        <dbReference type="ARBA" id="ARBA00022676"/>
    </source>
</evidence>